<keyword evidence="3" id="KW-1185">Reference proteome</keyword>
<accession>W9YFT5</accession>
<dbReference type="InterPro" id="IPR021858">
    <property type="entry name" value="Fun_TF"/>
</dbReference>
<dbReference type="Pfam" id="PF11951">
    <property type="entry name" value="Fungal_trans_2"/>
    <property type="match status" value="1"/>
</dbReference>
<proteinExistence type="predicted"/>
<feature type="compositionally biased region" description="Polar residues" evidence="1">
    <location>
        <begin position="81"/>
        <end position="90"/>
    </location>
</feature>
<dbReference type="GeneID" id="19171552"/>
<evidence type="ECO:0000313" key="2">
    <source>
        <dbReference type="EMBL" id="EXJ81164.1"/>
    </source>
</evidence>
<dbReference type="AlphaFoldDB" id="W9YFT5"/>
<organism evidence="2 3">
    <name type="scientific">Capronia epimyces CBS 606.96</name>
    <dbReference type="NCBI Taxonomy" id="1182542"/>
    <lineage>
        <taxon>Eukaryota</taxon>
        <taxon>Fungi</taxon>
        <taxon>Dikarya</taxon>
        <taxon>Ascomycota</taxon>
        <taxon>Pezizomycotina</taxon>
        <taxon>Eurotiomycetes</taxon>
        <taxon>Chaetothyriomycetidae</taxon>
        <taxon>Chaetothyriales</taxon>
        <taxon>Herpotrichiellaceae</taxon>
        <taxon>Capronia</taxon>
    </lineage>
</organism>
<gene>
    <name evidence="2" type="ORF">A1O3_07454</name>
</gene>
<dbReference type="RefSeq" id="XP_007735752.1">
    <property type="nucleotide sequence ID" value="XM_007737562.1"/>
</dbReference>
<evidence type="ECO:0008006" key="4">
    <source>
        <dbReference type="Google" id="ProtNLM"/>
    </source>
</evidence>
<dbReference type="eggNOG" id="ENOG502RVT4">
    <property type="taxonomic scope" value="Eukaryota"/>
</dbReference>
<comment type="caution">
    <text evidence="2">The sequence shown here is derived from an EMBL/GenBank/DDBJ whole genome shotgun (WGS) entry which is preliminary data.</text>
</comment>
<protein>
    <recommendedName>
        <fullName evidence="4">Transcription factor domain-containing protein</fullName>
    </recommendedName>
</protein>
<feature type="region of interest" description="Disordered" evidence="1">
    <location>
        <begin position="58"/>
        <end position="92"/>
    </location>
</feature>
<dbReference type="PANTHER" id="PTHR37540">
    <property type="entry name" value="TRANSCRIPTION FACTOR (ACR-2), PUTATIVE-RELATED-RELATED"/>
    <property type="match status" value="1"/>
</dbReference>
<feature type="compositionally biased region" description="Polar residues" evidence="1">
    <location>
        <begin position="506"/>
        <end position="523"/>
    </location>
</feature>
<evidence type="ECO:0000313" key="3">
    <source>
        <dbReference type="Proteomes" id="UP000019478"/>
    </source>
</evidence>
<dbReference type="EMBL" id="AMGY01000006">
    <property type="protein sequence ID" value="EXJ81164.1"/>
    <property type="molecule type" value="Genomic_DNA"/>
</dbReference>
<name>W9YFT5_9EURO</name>
<dbReference type="HOGENOM" id="CLU_472533_0_0_1"/>
<reference evidence="2 3" key="1">
    <citation type="submission" date="2013-03" db="EMBL/GenBank/DDBJ databases">
        <title>The Genome Sequence of Capronia epimyces CBS 606.96.</title>
        <authorList>
            <consortium name="The Broad Institute Genomics Platform"/>
            <person name="Cuomo C."/>
            <person name="de Hoog S."/>
            <person name="Gorbushina A."/>
            <person name="Walker B."/>
            <person name="Young S.K."/>
            <person name="Zeng Q."/>
            <person name="Gargeya S."/>
            <person name="Fitzgerald M."/>
            <person name="Haas B."/>
            <person name="Abouelleil A."/>
            <person name="Allen A.W."/>
            <person name="Alvarado L."/>
            <person name="Arachchi H.M."/>
            <person name="Berlin A.M."/>
            <person name="Chapman S.B."/>
            <person name="Gainer-Dewar J."/>
            <person name="Goldberg J."/>
            <person name="Griggs A."/>
            <person name="Gujja S."/>
            <person name="Hansen M."/>
            <person name="Howarth C."/>
            <person name="Imamovic A."/>
            <person name="Ireland A."/>
            <person name="Larimer J."/>
            <person name="McCowan C."/>
            <person name="Murphy C."/>
            <person name="Pearson M."/>
            <person name="Poon T.W."/>
            <person name="Priest M."/>
            <person name="Roberts A."/>
            <person name="Saif S."/>
            <person name="Shea T."/>
            <person name="Sisk P."/>
            <person name="Sykes S."/>
            <person name="Wortman J."/>
            <person name="Nusbaum C."/>
            <person name="Birren B."/>
        </authorList>
    </citation>
    <scope>NUCLEOTIDE SEQUENCE [LARGE SCALE GENOMIC DNA]</scope>
    <source>
        <strain evidence="2 3">CBS 606.96</strain>
    </source>
</reference>
<sequence length="593" mass="66260">MASHNEISPKSFTFLLYNTPTHSAHHRRAVKSHVSSKYRTAVRLRQQALARHALYHHDDRVEDPRPNTEEVGPAVDERRGLTSSPLQKSSPLKMGFGGTRIDPFNSYPGQQTPCVAGALDYYTQVLSPLHQPLLVAVNVANPTMSWAFPVIMSHESAFHAAVALSQAYLEKARCSTASPSQEIYFHRYKAASILRDQLLKLEGPPDDGILVTVLALASLDVMYKQDHLSSRKGVALMVAMKGGLDNLGLRGIVKAFLIQFDYFWTLETRTQTIFPLSKPSKQRVYPQYPLQDPILSIISTLPSGFAAIARQGSLGVDIIHILSRVSMFLHFKTSKLPLVIEKDPVPEGQDYPDIFDACSCLHSAASTRHSLEKNICLAIILFSFDIHTPTDSHTTITAYRGSRQELTRSLSFTPHRNPDERACLIWIWMVVISSWRVNAALSHEGLSLSRMFCTKFEEARTWTSIETAMRRFFWYDPLSEGWKTTWREALSEYDTQDTRDMVRPTGSRSMVTCSPSIATSPTARQFPERSKPPLTSSRGTGGEGWSTGPEISDRTRYEPAGQTADGLEESAVVSPCTVQLPPMLTLETYLGQI</sequence>
<dbReference type="OrthoDB" id="4159781at2759"/>
<feature type="region of interest" description="Disordered" evidence="1">
    <location>
        <begin position="499"/>
        <end position="569"/>
    </location>
</feature>
<dbReference type="PANTHER" id="PTHR37540:SF5">
    <property type="entry name" value="TRANSCRIPTION FACTOR DOMAIN-CONTAINING PROTEIN"/>
    <property type="match status" value="1"/>
</dbReference>
<evidence type="ECO:0000256" key="1">
    <source>
        <dbReference type="SAM" id="MobiDB-lite"/>
    </source>
</evidence>
<feature type="compositionally biased region" description="Basic and acidic residues" evidence="1">
    <location>
        <begin position="58"/>
        <end position="68"/>
    </location>
</feature>
<dbReference type="Proteomes" id="UP000019478">
    <property type="component" value="Unassembled WGS sequence"/>
</dbReference>